<feature type="compositionally biased region" description="Basic and acidic residues" evidence="1">
    <location>
        <begin position="1"/>
        <end position="25"/>
    </location>
</feature>
<name>A0A0K0N7E4_9CAUD</name>
<dbReference type="Proteomes" id="UP000221359">
    <property type="component" value="Segment"/>
</dbReference>
<organism evidence="2 3">
    <name type="scientific">Gordonia phage GMA2</name>
    <dbReference type="NCBI Taxonomy" id="1647283"/>
    <lineage>
        <taxon>Viruses</taxon>
        <taxon>Duplodnaviria</taxon>
        <taxon>Heunggongvirae</taxon>
        <taxon>Uroviricota</taxon>
        <taxon>Caudoviricetes</taxon>
        <taxon>Gimaduovirus</taxon>
        <taxon>Gimaduovirus GMA2</taxon>
    </lineage>
</organism>
<gene>
    <name evidence="2" type="ORF">GMA2_43</name>
</gene>
<evidence type="ECO:0000313" key="3">
    <source>
        <dbReference type="Proteomes" id="UP000221359"/>
    </source>
</evidence>
<sequence length="128" mass="14006">MTKAKKNLEKVLADTQSEKGRELRENATQLAVSRSVSKMAGETADEARETILDLLDGELDVIVQDEKGQEILTVTNSVRTGSIDWAQFQKDNPAIDFEKYRKPAASIVTVKVGSVITAEVEAIVAKSK</sequence>
<proteinExistence type="predicted"/>
<accession>A0A0K0N7E4</accession>
<reference evidence="2 3" key="1">
    <citation type="journal article" date="2015" name="PLoS ONE">
        <title>Lysis to Kill: Evaluation of the Lytic Abilities, and Genomics of Nine Bacteriophages Infective for Gordonia spp. and Their Potential Use in Activated Sludge Foam Biocontrol.</title>
        <authorList>
            <person name="Dyson Z.A."/>
            <person name="Tucci J."/>
            <person name="Seviour R.J."/>
            <person name="Petrovski S."/>
        </authorList>
    </citation>
    <scope>NUCLEOTIDE SEQUENCE [LARGE SCALE GENOMIC DNA]</scope>
</reference>
<dbReference type="EMBL" id="KR063281">
    <property type="protein sequence ID" value="AKJ72581.1"/>
    <property type="molecule type" value="Genomic_DNA"/>
</dbReference>
<feature type="region of interest" description="Disordered" evidence="1">
    <location>
        <begin position="1"/>
        <end position="27"/>
    </location>
</feature>
<evidence type="ECO:0000256" key="1">
    <source>
        <dbReference type="SAM" id="MobiDB-lite"/>
    </source>
</evidence>
<evidence type="ECO:0000313" key="2">
    <source>
        <dbReference type="EMBL" id="AKJ72581.1"/>
    </source>
</evidence>
<protein>
    <submittedName>
        <fullName evidence="2">Uncharacterized protein</fullName>
    </submittedName>
</protein>
<keyword evidence="3" id="KW-1185">Reference proteome</keyword>